<gene>
    <name evidence="2" type="ORF">SAMN05444280_108132</name>
</gene>
<evidence type="ECO:0000313" key="2">
    <source>
        <dbReference type="EMBL" id="SHI95840.1"/>
    </source>
</evidence>
<feature type="coiled-coil region" evidence="1">
    <location>
        <begin position="44"/>
        <end position="79"/>
    </location>
</feature>
<sequence length="114" mass="13311">MKKVTIGDLSEFDHSRFNDAYRSLIDVGLIAQQEQKMLGVLGFLNELESLIENIKQDYAAEQDETRNQTEKERELLTENAKMKAEMKQLREWVKELLPENLKEKPNPSKMKVSK</sequence>
<accession>A0A1M6FDM8</accession>
<reference evidence="2 3" key="1">
    <citation type="submission" date="2016-11" db="EMBL/GenBank/DDBJ databases">
        <authorList>
            <person name="Jaros S."/>
            <person name="Januszkiewicz K."/>
            <person name="Wedrychowicz H."/>
        </authorList>
    </citation>
    <scope>NUCLEOTIDE SEQUENCE [LARGE SCALE GENOMIC DNA]</scope>
    <source>
        <strain evidence="2 3">DSM 27063</strain>
    </source>
</reference>
<dbReference type="RefSeq" id="WP_073167867.1">
    <property type="nucleotide sequence ID" value="NZ_FQZE01000008.1"/>
</dbReference>
<keyword evidence="1" id="KW-0175">Coiled coil</keyword>
<name>A0A1M6FDM8_9BACT</name>
<dbReference type="STRING" id="1168035.SAMN05444280_108132"/>
<proteinExistence type="predicted"/>
<evidence type="ECO:0000256" key="1">
    <source>
        <dbReference type="SAM" id="Coils"/>
    </source>
</evidence>
<organism evidence="2 3">
    <name type="scientific">Tangfeifania diversioriginum</name>
    <dbReference type="NCBI Taxonomy" id="1168035"/>
    <lineage>
        <taxon>Bacteria</taxon>
        <taxon>Pseudomonadati</taxon>
        <taxon>Bacteroidota</taxon>
        <taxon>Bacteroidia</taxon>
        <taxon>Marinilabiliales</taxon>
        <taxon>Prolixibacteraceae</taxon>
        <taxon>Tangfeifania</taxon>
    </lineage>
</organism>
<evidence type="ECO:0000313" key="3">
    <source>
        <dbReference type="Proteomes" id="UP000184050"/>
    </source>
</evidence>
<protein>
    <submittedName>
        <fullName evidence="2">Uncharacterized protein</fullName>
    </submittedName>
</protein>
<dbReference type="AlphaFoldDB" id="A0A1M6FDM8"/>
<dbReference type="Proteomes" id="UP000184050">
    <property type="component" value="Unassembled WGS sequence"/>
</dbReference>
<dbReference type="EMBL" id="FQZE01000008">
    <property type="protein sequence ID" value="SHI95840.1"/>
    <property type="molecule type" value="Genomic_DNA"/>
</dbReference>
<keyword evidence="3" id="KW-1185">Reference proteome</keyword>